<dbReference type="Gene3D" id="3.20.20.60">
    <property type="entry name" value="Phosphoenolpyruvate-binding domains"/>
    <property type="match status" value="1"/>
</dbReference>
<gene>
    <name evidence="1" type="ORF">S06H3_23106</name>
</gene>
<name>X1MDF9_9ZZZZ</name>
<evidence type="ECO:0000313" key="1">
    <source>
        <dbReference type="EMBL" id="GAI04409.1"/>
    </source>
</evidence>
<accession>X1MDF9</accession>
<organism evidence="1">
    <name type="scientific">marine sediment metagenome</name>
    <dbReference type="NCBI Taxonomy" id="412755"/>
    <lineage>
        <taxon>unclassified sequences</taxon>
        <taxon>metagenomes</taxon>
        <taxon>ecological metagenomes</taxon>
    </lineage>
</organism>
<dbReference type="InterPro" id="IPR040442">
    <property type="entry name" value="Pyrv_kinase-like_dom_sf"/>
</dbReference>
<reference evidence="1" key="1">
    <citation type="journal article" date="2014" name="Front. Microbiol.">
        <title>High frequency of phylogenetically diverse reductive dehalogenase-homologous genes in deep subseafloor sedimentary metagenomes.</title>
        <authorList>
            <person name="Kawai M."/>
            <person name="Futagami T."/>
            <person name="Toyoda A."/>
            <person name="Takaki Y."/>
            <person name="Nishi S."/>
            <person name="Hori S."/>
            <person name="Arai W."/>
            <person name="Tsubouchi T."/>
            <person name="Morono Y."/>
            <person name="Uchiyama I."/>
            <person name="Ito T."/>
            <person name="Fujiyama A."/>
            <person name="Inagaki F."/>
            <person name="Takami H."/>
        </authorList>
    </citation>
    <scope>NUCLEOTIDE SEQUENCE</scope>
    <source>
        <strain evidence="1">Expedition CK06-06</strain>
    </source>
</reference>
<sequence length="87" mass="9905">PTTYPSLTEKIIKEMGKIKVVIYANQPMRAGIKAEELLLKKIKETGGIHSIDHMMVPIPYVFELQEVPEMKEDERKYLRGGESDVSS</sequence>
<protein>
    <submittedName>
        <fullName evidence="1">Uncharacterized protein</fullName>
    </submittedName>
</protein>
<dbReference type="AlphaFoldDB" id="X1MDF9"/>
<feature type="non-terminal residue" evidence="1">
    <location>
        <position position="1"/>
    </location>
</feature>
<dbReference type="EMBL" id="BARV01012489">
    <property type="protein sequence ID" value="GAI04409.1"/>
    <property type="molecule type" value="Genomic_DNA"/>
</dbReference>
<proteinExistence type="predicted"/>
<comment type="caution">
    <text evidence="1">The sequence shown here is derived from an EMBL/GenBank/DDBJ whole genome shotgun (WGS) entry which is preliminary data.</text>
</comment>